<dbReference type="Gene3D" id="1.10.10.1050">
    <property type="entry name" value="Dcp2, box A domain"/>
    <property type="match status" value="1"/>
</dbReference>
<evidence type="ECO:0000313" key="14">
    <source>
        <dbReference type="Proteomes" id="UP000769157"/>
    </source>
</evidence>
<dbReference type="GO" id="GO:0000932">
    <property type="term" value="C:P-body"/>
    <property type="evidence" value="ECO:0007669"/>
    <property type="project" value="UniProtKB-SubCell"/>
</dbReference>
<dbReference type="AlphaFoldDB" id="A0A9P8P8V9"/>
<feature type="compositionally biased region" description="Basic and acidic residues" evidence="11">
    <location>
        <begin position="478"/>
        <end position="495"/>
    </location>
</feature>
<gene>
    <name evidence="13" type="ORF">OGAPHI_003096</name>
</gene>
<evidence type="ECO:0000256" key="5">
    <source>
        <dbReference type="ARBA" id="ARBA00022664"/>
    </source>
</evidence>
<evidence type="ECO:0000256" key="11">
    <source>
        <dbReference type="SAM" id="MobiDB-lite"/>
    </source>
</evidence>
<dbReference type="InterPro" id="IPR020084">
    <property type="entry name" value="NUDIX_hydrolase_CS"/>
</dbReference>
<dbReference type="Gene3D" id="3.90.79.10">
    <property type="entry name" value="Nucleoside Triphosphate Pyrophosphohydrolase"/>
    <property type="match status" value="1"/>
</dbReference>
<dbReference type="InterPro" id="IPR015797">
    <property type="entry name" value="NUDIX_hydrolase-like_dom_sf"/>
</dbReference>
<dbReference type="GO" id="GO:0003723">
    <property type="term" value="F:RNA binding"/>
    <property type="evidence" value="ECO:0007669"/>
    <property type="project" value="UniProtKB-KW"/>
</dbReference>
<dbReference type="SUPFAM" id="SSF140586">
    <property type="entry name" value="Dcp2 domain-like"/>
    <property type="match status" value="1"/>
</dbReference>
<evidence type="ECO:0000313" key="13">
    <source>
        <dbReference type="EMBL" id="KAH3667447.1"/>
    </source>
</evidence>
<keyword evidence="10" id="KW-0464">Manganese</keyword>
<evidence type="ECO:0000256" key="7">
    <source>
        <dbReference type="ARBA" id="ARBA00022801"/>
    </source>
</evidence>
<sequence length="659" mass="73269">MSISLRKGFEDESLERVLEDLLVRFVINCPSEDLSSIERVFFQIEEAHWFYQDFARVLNNLLPAMKMKQFTTRIIEQCPLIWRWGDPENALQQFGKYKSLIPVRGCALLNESLDKVLLVKGYESGSWGFPRGKISKDETDLDCALRELDEETGFDGKEYIDEDEYIERTIKGKNYKIYVLAGVPESTQFEPKVRNEIKAIEWRKVKSLSKQGRNTLFLVSSMMQQLQSFINRKKNLQTEEELKKQATAQLKKILGVGQPLQKSDPGRELLNMLQQVATTKQPETITDVKALPPGLVRPGPVGPAGPGGPLPFPLPVNPFMMPFPMPFPMPFMMPPPVLPGLPFPPPPVSTQRTDQKSEIFAPPPSELDKPHLALANKRSGASDSKELLSILKRPEKKDEPKDTKDEPKEKSGFLQSLFQKYKTDDPAPKKVTILQRPKEEPKDPKEPKETPKEGSASLLSILKRPSPAPATNGAELLDILKKPEPEKKESGDGSKELLGLLKKPEPENGAQQLLGLLKPKSPSPANGSQELLGLLKPQPQTNGSQELLGLLKPTSPPAPAKEDASRSLLNTLLGAPKQTPSPSQDLLSLLKPAAPAAAPVSTPSESTNSQDLLSLLKPKSSSAETDEFEDFEDLNEGYDNVQSSNRFKTYISSDDEEYL</sequence>
<protein>
    <recommendedName>
        <fullName evidence="12">Nudix hydrolase domain-containing protein</fullName>
    </recommendedName>
</protein>
<feature type="compositionally biased region" description="Low complexity" evidence="11">
    <location>
        <begin position="586"/>
        <end position="622"/>
    </location>
</feature>
<keyword evidence="6" id="KW-0479">Metal-binding</keyword>
<keyword evidence="9" id="KW-0866">Nonsense-mediated mRNA decay</keyword>
<dbReference type="OrthoDB" id="18996at2759"/>
<keyword evidence="8" id="KW-0694">RNA-binding</keyword>
<evidence type="ECO:0000256" key="4">
    <source>
        <dbReference type="ARBA" id="ARBA00022490"/>
    </source>
</evidence>
<dbReference type="GO" id="GO:0000184">
    <property type="term" value="P:nuclear-transcribed mRNA catabolic process, nonsense-mediated decay"/>
    <property type="evidence" value="ECO:0007669"/>
    <property type="project" value="UniProtKB-KW"/>
</dbReference>
<dbReference type="SMART" id="SM01125">
    <property type="entry name" value="DCP2"/>
    <property type="match status" value="1"/>
</dbReference>
<comment type="subcellular location">
    <subcellularLocation>
        <location evidence="2">Cytoplasm</location>
        <location evidence="2">P-body</location>
    </subcellularLocation>
</comment>
<feature type="region of interest" description="Disordered" evidence="11">
    <location>
        <begin position="343"/>
        <end position="639"/>
    </location>
</feature>
<proteinExistence type="inferred from homology"/>
<dbReference type="Pfam" id="PF05026">
    <property type="entry name" value="DCP2"/>
    <property type="match status" value="1"/>
</dbReference>
<dbReference type="InterPro" id="IPR036189">
    <property type="entry name" value="DCP2_BoxA_sf"/>
</dbReference>
<dbReference type="InterPro" id="IPR044099">
    <property type="entry name" value="Dcp2_NUDIX"/>
</dbReference>
<dbReference type="PROSITE" id="PS00893">
    <property type="entry name" value="NUDIX_BOX"/>
    <property type="match status" value="1"/>
</dbReference>
<feature type="domain" description="Nudix hydrolase" evidence="12">
    <location>
        <begin position="99"/>
        <end position="225"/>
    </location>
</feature>
<evidence type="ECO:0000256" key="6">
    <source>
        <dbReference type="ARBA" id="ARBA00022723"/>
    </source>
</evidence>
<dbReference type="FunFam" id="3.90.79.10:FF:000045">
    <property type="entry name" value="mRNA-decapping enzyme 2"/>
    <property type="match status" value="1"/>
</dbReference>
<dbReference type="SUPFAM" id="SSF55811">
    <property type="entry name" value="Nudix"/>
    <property type="match status" value="1"/>
</dbReference>
<dbReference type="GeneID" id="70235063"/>
<dbReference type="InterPro" id="IPR007722">
    <property type="entry name" value="DCP2_BoxA"/>
</dbReference>
<dbReference type="GO" id="GO:0000290">
    <property type="term" value="P:deadenylation-dependent decapping of nuclear-transcribed mRNA"/>
    <property type="evidence" value="ECO:0007669"/>
    <property type="project" value="InterPro"/>
</dbReference>
<evidence type="ECO:0000259" key="12">
    <source>
        <dbReference type="PROSITE" id="PS51462"/>
    </source>
</evidence>
<dbReference type="InterPro" id="IPR000086">
    <property type="entry name" value="NUDIX_hydrolase_dom"/>
</dbReference>
<evidence type="ECO:0000256" key="3">
    <source>
        <dbReference type="ARBA" id="ARBA00005279"/>
    </source>
</evidence>
<comment type="similarity">
    <text evidence="3">Belongs to the Nudix hydrolase family. DCP2 subfamily.</text>
</comment>
<evidence type="ECO:0000256" key="2">
    <source>
        <dbReference type="ARBA" id="ARBA00004201"/>
    </source>
</evidence>
<keyword evidence="5" id="KW-0507">mRNA processing</keyword>
<dbReference type="GO" id="GO:0030145">
    <property type="term" value="F:manganese ion binding"/>
    <property type="evidence" value="ECO:0007669"/>
    <property type="project" value="InterPro"/>
</dbReference>
<keyword evidence="14" id="KW-1185">Reference proteome</keyword>
<keyword evidence="7" id="KW-0378">Hydrolase</keyword>
<accession>A0A9P8P8V9</accession>
<dbReference type="PANTHER" id="PTHR23114">
    <property type="entry name" value="M7GPPPN-MRNA HYDROLASE"/>
    <property type="match status" value="1"/>
</dbReference>
<dbReference type="CDD" id="cd03672">
    <property type="entry name" value="NUDIX_Dcp2p_Nudt20"/>
    <property type="match status" value="1"/>
</dbReference>
<feature type="compositionally biased region" description="Acidic residues" evidence="11">
    <location>
        <begin position="624"/>
        <end position="636"/>
    </location>
</feature>
<reference evidence="13" key="1">
    <citation type="journal article" date="2021" name="Open Biol.">
        <title>Shared evolutionary footprints suggest mitochondrial oxidative damage underlies multiple complex I losses in fungi.</title>
        <authorList>
            <person name="Schikora-Tamarit M.A."/>
            <person name="Marcet-Houben M."/>
            <person name="Nosek J."/>
            <person name="Gabaldon T."/>
        </authorList>
    </citation>
    <scope>NUCLEOTIDE SEQUENCE</scope>
    <source>
        <strain evidence="13">CBS6075</strain>
    </source>
</reference>
<dbReference type="PROSITE" id="PS51462">
    <property type="entry name" value="NUDIX"/>
    <property type="match status" value="1"/>
</dbReference>
<evidence type="ECO:0000256" key="10">
    <source>
        <dbReference type="ARBA" id="ARBA00023211"/>
    </source>
</evidence>
<comment type="caution">
    <text evidence="13">The sequence shown here is derived from an EMBL/GenBank/DDBJ whole genome shotgun (WGS) entry which is preliminary data.</text>
</comment>
<dbReference type="Proteomes" id="UP000769157">
    <property type="component" value="Unassembled WGS sequence"/>
</dbReference>
<dbReference type="RefSeq" id="XP_046062259.1">
    <property type="nucleotide sequence ID" value="XM_046204037.1"/>
</dbReference>
<dbReference type="EMBL" id="JAEUBE010000183">
    <property type="protein sequence ID" value="KAH3667447.1"/>
    <property type="molecule type" value="Genomic_DNA"/>
</dbReference>
<name>A0A9P8P8V9_9ASCO</name>
<dbReference type="PANTHER" id="PTHR23114:SF17">
    <property type="entry name" value="M7GPPPN-MRNA HYDROLASE"/>
    <property type="match status" value="1"/>
</dbReference>
<organism evidence="13 14">
    <name type="scientific">Ogataea philodendri</name>
    <dbReference type="NCBI Taxonomy" id="1378263"/>
    <lineage>
        <taxon>Eukaryota</taxon>
        <taxon>Fungi</taxon>
        <taxon>Dikarya</taxon>
        <taxon>Ascomycota</taxon>
        <taxon>Saccharomycotina</taxon>
        <taxon>Pichiomycetes</taxon>
        <taxon>Pichiales</taxon>
        <taxon>Pichiaceae</taxon>
        <taxon>Ogataea</taxon>
    </lineage>
</organism>
<evidence type="ECO:0000256" key="8">
    <source>
        <dbReference type="ARBA" id="ARBA00022884"/>
    </source>
</evidence>
<dbReference type="GO" id="GO:0140933">
    <property type="term" value="F:5'-(N(7)-methylguanosine 5'-triphospho)-[mRNA] hydrolase activity"/>
    <property type="evidence" value="ECO:0007669"/>
    <property type="project" value="InterPro"/>
</dbReference>
<dbReference type="Pfam" id="PF00293">
    <property type="entry name" value="NUDIX"/>
    <property type="match status" value="1"/>
</dbReference>
<dbReference type="GO" id="GO:0006397">
    <property type="term" value="P:mRNA processing"/>
    <property type="evidence" value="ECO:0007669"/>
    <property type="project" value="UniProtKB-KW"/>
</dbReference>
<feature type="compositionally biased region" description="Basic and acidic residues" evidence="11">
    <location>
        <begin position="392"/>
        <end position="411"/>
    </location>
</feature>
<evidence type="ECO:0000256" key="1">
    <source>
        <dbReference type="ARBA" id="ARBA00001936"/>
    </source>
</evidence>
<feature type="compositionally biased region" description="Low complexity" evidence="11">
    <location>
        <begin position="513"/>
        <end position="524"/>
    </location>
</feature>
<evidence type="ECO:0000256" key="9">
    <source>
        <dbReference type="ARBA" id="ARBA00023161"/>
    </source>
</evidence>
<keyword evidence="4" id="KW-0963">Cytoplasm</keyword>
<feature type="compositionally biased region" description="Basic and acidic residues" evidence="11">
    <location>
        <begin position="436"/>
        <end position="452"/>
    </location>
</feature>
<comment type="cofactor">
    <cofactor evidence="1">
        <name>Mn(2+)</name>
        <dbReference type="ChEBI" id="CHEBI:29035"/>
    </cofactor>
</comment>
<reference evidence="13" key="2">
    <citation type="submission" date="2021-01" db="EMBL/GenBank/DDBJ databases">
        <authorList>
            <person name="Schikora-Tamarit M.A."/>
        </authorList>
    </citation>
    <scope>NUCLEOTIDE SEQUENCE</scope>
    <source>
        <strain evidence="13">CBS6075</strain>
    </source>
</reference>